<organism evidence="2 3">
    <name type="scientific">Flagellimonas algicola</name>
    <dbReference type="NCBI Taxonomy" id="2583815"/>
    <lineage>
        <taxon>Bacteria</taxon>
        <taxon>Pseudomonadati</taxon>
        <taxon>Bacteroidota</taxon>
        <taxon>Flavobacteriia</taxon>
        <taxon>Flavobacteriales</taxon>
        <taxon>Flavobacteriaceae</taxon>
        <taxon>Flagellimonas</taxon>
    </lineage>
</organism>
<dbReference type="InterPro" id="IPR001387">
    <property type="entry name" value="Cro/C1-type_HTH"/>
</dbReference>
<dbReference type="SMART" id="SM00530">
    <property type="entry name" value="HTH_XRE"/>
    <property type="match status" value="1"/>
</dbReference>
<proteinExistence type="predicted"/>
<feature type="domain" description="HTH cro/C1-type" evidence="1">
    <location>
        <begin position="16"/>
        <end position="70"/>
    </location>
</feature>
<comment type="caution">
    <text evidence="2">The sequence shown here is derived from an EMBL/GenBank/DDBJ whole genome shotgun (WGS) entry which is preliminary data.</text>
</comment>
<dbReference type="Gene3D" id="1.10.260.40">
    <property type="entry name" value="lambda repressor-like DNA-binding domains"/>
    <property type="match status" value="1"/>
</dbReference>
<dbReference type="PROSITE" id="PS50943">
    <property type="entry name" value="HTH_CROC1"/>
    <property type="match status" value="1"/>
</dbReference>
<evidence type="ECO:0000313" key="3">
    <source>
        <dbReference type="Proteomes" id="UP000751614"/>
    </source>
</evidence>
<evidence type="ECO:0000313" key="2">
    <source>
        <dbReference type="EMBL" id="TMU54807.1"/>
    </source>
</evidence>
<reference evidence="2 3" key="1">
    <citation type="submission" date="2019-05" db="EMBL/GenBank/DDBJ databases">
        <title>Flagellimonas sp. AsT0115, sp. nov., isolated from a marine red algae, Asparagopsis taxiformis.</title>
        <authorList>
            <person name="Kim J."/>
            <person name="Jeong S.E."/>
            <person name="Jeon C.O."/>
        </authorList>
    </citation>
    <scope>NUCLEOTIDE SEQUENCE [LARGE SCALE GENOMIC DNA]</scope>
    <source>
        <strain evidence="2 3">AsT0115</strain>
    </source>
</reference>
<accession>A0ABY2WIY6</accession>
<dbReference type="CDD" id="cd00093">
    <property type="entry name" value="HTH_XRE"/>
    <property type="match status" value="1"/>
</dbReference>
<dbReference type="SUPFAM" id="SSF47413">
    <property type="entry name" value="lambda repressor-like DNA-binding domains"/>
    <property type="match status" value="1"/>
</dbReference>
<sequence length="81" mass="9032">MTTQENRFLKKVGKNIAQHRRKAGFSQLDICAEIKMEKPNLSAIENGRQNITALTMLKIADAIGVDVKDFFGSPSSSKKHE</sequence>
<protein>
    <submittedName>
        <fullName evidence="2">Helix-turn-helix transcriptional regulator</fullName>
    </submittedName>
</protein>
<dbReference type="RefSeq" id="WP_138836316.1">
    <property type="nucleotide sequence ID" value="NZ_VCNI01000002.1"/>
</dbReference>
<dbReference type="Proteomes" id="UP000751614">
    <property type="component" value="Unassembled WGS sequence"/>
</dbReference>
<keyword evidence="3" id="KW-1185">Reference proteome</keyword>
<dbReference type="EMBL" id="VCNI01000002">
    <property type="protein sequence ID" value="TMU54807.1"/>
    <property type="molecule type" value="Genomic_DNA"/>
</dbReference>
<evidence type="ECO:0000259" key="1">
    <source>
        <dbReference type="PROSITE" id="PS50943"/>
    </source>
</evidence>
<name>A0ABY2WIY6_9FLAO</name>
<dbReference type="Pfam" id="PF01381">
    <property type="entry name" value="HTH_3"/>
    <property type="match status" value="1"/>
</dbReference>
<dbReference type="InterPro" id="IPR010982">
    <property type="entry name" value="Lambda_DNA-bd_dom_sf"/>
</dbReference>
<gene>
    <name evidence="2" type="ORF">FGG15_11440</name>
</gene>